<dbReference type="SUPFAM" id="SSF88723">
    <property type="entry name" value="PIN domain-like"/>
    <property type="match status" value="1"/>
</dbReference>
<protein>
    <submittedName>
        <fullName evidence="2">Toxin-antitoxin system toxin component, PIN family</fullName>
    </submittedName>
</protein>
<evidence type="ECO:0000313" key="3">
    <source>
        <dbReference type="Proteomes" id="UP000061135"/>
    </source>
</evidence>
<dbReference type="InterPro" id="IPR029060">
    <property type="entry name" value="PIN-like_dom_sf"/>
</dbReference>
<dbReference type="PATRIC" id="fig|576611.7.peg.632"/>
<dbReference type="AlphaFoldDB" id="A0A0E3ZKP5"/>
<evidence type="ECO:0000313" key="2">
    <source>
        <dbReference type="EMBL" id="AKD24957.1"/>
    </source>
</evidence>
<proteinExistence type="predicted"/>
<dbReference type="RefSeq" id="WP_046329831.1">
    <property type="nucleotide sequence ID" value="NZ_CP007501.1"/>
</dbReference>
<dbReference type="KEGG" id="pdq:CL55_00006240"/>
<dbReference type="Pfam" id="PF13470">
    <property type="entry name" value="PIN_3"/>
    <property type="match status" value="1"/>
</dbReference>
<dbReference type="HOGENOM" id="CLU_116617_0_0_4"/>
<dbReference type="PANTHER" id="PTHR34610">
    <property type="entry name" value="SSL7007 PROTEIN"/>
    <property type="match status" value="1"/>
</dbReference>
<dbReference type="Proteomes" id="UP000061135">
    <property type="component" value="Chromosome"/>
</dbReference>
<gene>
    <name evidence="2" type="ORF">CL55_00006240</name>
</gene>
<sequence>MRPVVLDTNILLDIFVFNDERAIHLKQAMMNRSIQLISSQTTLLELADVISRPLFNLDEVAQASILTQWQSLAQMHDDSNLDPAPWKCQDPDDQIFLDLAYQLRPTVLISKDNAVLQIASRAASEDILITNDYNAFRLKN</sequence>
<reference evidence="2 3" key="1">
    <citation type="submission" date="2014-03" db="EMBL/GenBank/DDBJ databases">
        <title>Genome of Polynucleobacter strain MWH-MoK4.</title>
        <authorList>
            <person name="Hahn M.W."/>
        </authorList>
    </citation>
    <scope>NUCLEOTIDE SEQUENCE [LARGE SCALE GENOMIC DNA]</scope>
    <source>
        <strain evidence="2 3">MWH-MoK4</strain>
    </source>
</reference>
<organism evidence="2 3">
    <name type="scientific">Polynucleobacter duraquae</name>
    <dbReference type="NCBI Taxonomy" id="1835254"/>
    <lineage>
        <taxon>Bacteria</taxon>
        <taxon>Pseudomonadati</taxon>
        <taxon>Pseudomonadota</taxon>
        <taxon>Betaproteobacteria</taxon>
        <taxon>Burkholderiales</taxon>
        <taxon>Burkholderiaceae</taxon>
        <taxon>Polynucleobacter</taxon>
    </lineage>
</organism>
<dbReference type="OrthoDB" id="9802272at2"/>
<evidence type="ECO:0000259" key="1">
    <source>
        <dbReference type="Pfam" id="PF13470"/>
    </source>
</evidence>
<dbReference type="InterPro" id="IPR002850">
    <property type="entry name" value="PIN_toxin-like"/>
</dbReference>
<dbReference type="EMBL" id="CP007501">
    <property type="protein sequence ID" value="AKD24957.1"/>
    <property type="molecule type" value="Genomic_DNA"/>
</dbReference>
<keyword evidence="3" id="KW-1185">Reference proteome</keyword>
<dbReference type="STRING" id="1835254.CL55_00006240"/>
<name>A0A0E3ZKP5_9BURK</name>
<dbReference type="NCBIfam" id="TIGR00305">
    <property type="entry name" value="putative toxin-antitoxin system toxin component, PIN family"/>
    <property type="match status" value="1"/>
</dbReference>
<feature type="domain" description="PIN" evidence="1">
    <location>
        <begin position="4"/>
        <end position="114"/>
    </location>
</feature>
<dbReference type="InterPro" id="IPR002716">
    <property type="entry name" value="PIN_dom"/>
</dbReference>
<accession>A0A0E3ZKP5</accession>
<dbReference type="PANTHER" id="PTHR34610:SF3">
    <property type="entry name" value="SSL7007 PROTEIN"/>
    <property type="match status" value="1"/>
</dbReference>